<keyword evidence="4 7" id="KW-1133">Transmembrane helix</keyword>
<comment type="subcellular location">
    <subcellularLocation>
        <location evidence="1">Cell membrane</location>
        <topology evidence="1">Multi-pass membrane protein</topology>
    </subcellularLocation>
</comment>
<keyword evidence="5 7" id="KW-0472">Membrane</keyword>
<dbReference type="GO" id="GO:0005886">
    <property type="term" value="C:plasma membrane"/>
    <property type="evidence" value="ECO:0007669"/>
    <property type="project" value="UniProtKB-SubCell"/>
</dbReference>
<comment type="caution">
    <text evidence="9">The sequence shown here is derived from an EMBL/GenBank/DDBJ whole genome shotgun (WGS) entry which is preliminary data.</text>
</comment>
<dbReference type="GO" id="GO:0004713">
    <property type="term" value="F:protein tyrosine kinase activity"/>
    <property type="evidence" value="ECO:0007669"/>
    <property type="project" value="TreeGrafter"/>
</dbReference>
<dbReference type="PANTHER" id="PTHR32309:SF13">
    <property type="entry name" value="FERRIC ENTEROBACTIN TRANSPORT PROTEIN FEPE"/>
    <property type="match status" value="1"/>
</dbReference>
<name>A0A931NHH6_9BURK</name>
<feature type="transmembrane region" description="Helical" evidence="7">
    <location>
        <begin position="434"/>
        <end position="455"/>
    </location>
</feature>
<accession>A0A931NHH6</accession>
<evidence type="ECO:0000256" key="1">
    <source>
        <dbReference type="ARBA" id="ARBA00004651"/>
    </source>
</evidence>
<evidence type="ECO:0000256" key="3">
    <source>
        <dbReference type="ARBA" id="ARBA00022692"/>
    </source>
</evidence>
<keyword evidence="6" id="KW-0175">Coiled coil</keyword>
<organism evidence="9 10">
    <name type="scientific">Inhella proteolytica</name>
    <dbReference type="NCBI Taxonomy" id="2795029"/>
    <lineage>
        <taxon>Bacteria</taxon>
        <taxon>Pseudomonadati</taxon>
        <taxon>Pseudomonadota</taxon>
        <taxon>Betaproteobacteria</taxon>
        <taxon>Burkholderiales</taxon>
        <taxon>Sphaerotilaceae</taxon>
        <taxon>Inhella</taxon>
    </lineage>
</organism>
<dbReference type="InterPro" id="IPR014345">
    <property type="entry name" value="XrtA_polysacc_chain"/>
</dbReference>
<dbReference type="InterPro" id="IPR050445">
    <property type="entry name" value="Bact_polysacc_biosynth/exp"/>
</dbReference>
<reference evidence="9" key="1">
    <citation type="submission" date="2020-12" db="EMBL/GenBank/DDBJ databases">
        <title>The genome sequence of Inhella sp. 1Y17.</title>
        <authorList>
            <person name="Liu Y."/>
        </authorList>
    </citation>
    <scope>NUCLEOTIDE SEQUENCE</scope>
    <source>
        <strain evidence="9">1Y17</strain>
    </source>
</reference>
<dbReference type="RefSeq" id="WP_198110140.1">
    <property type="nucleotide sequence ID" value="NZ_JAEDAK010000003.1"/>
</dbReference>
<feature type="domain" description="Polysaccharide chain length determinant N-terminal" evidence="8">
    <location>
        <begin position="8"/>
        <end position="89"/>
    </location>
</feature>
<keyword evidence="3 7" id="KW-0812">Transmembrane</keyword>
<dbReference type="EMBL" id="JAEDAK010000003">
    <property type="protein sequence ID" value="MBH9576530.1"/>
    <property type="molecule type" value="Genomic_DNA"/>
</dbReference>
<evidence type="ECO:0000256" key="6">
    <source>
        <dbReference type="SAM" id="Coils"/>
    </source>
</evidence>
<evidence type="ECO:0000313" key="9">
    <source>
        <dbReference type="EMBL" id="MBH9576530.1"/>
    </source>
</evidence>
<dbReference type="Pfam" id="PF02706">
    <property type="entry name" value="Wzz"/>
    <property type="match status" value="1"/>
</dbReference>
<keyword evidence="10" id="KW-1185">Reference proteome</keyword>
<evidence type="ECO:0000256" key="7">
    <source>
        <dbReference type="SAM" id="Phobius"/>
    </source>
</evidence>
<protein>
    <submittedName>
        <fullName evidence="9">Chain length-determining protein</fullName>
    </submittedName>
</protein>
<gene>
    <name evidence="9" type="ORF">I7X39_06405</name>
</gene>
<evidence type="ECO:0000313" key="10">
    <source>
        <dbReference type="Proteomes" id="UP000613266"/>
    </source>
</evidence>
<evidence type="ECO:0000256" key="5">
    <source>
        <dbReference type="ARBA" id="ARBA00023136"/>
    </source>
</evidence>
<evidence type="ECO:0000256" key="2">
    <source>
        <dbReference type="ARBA" id="ARBA00022475"/>
    </source>
</evidence>
<dbReference type="PANTHER" id="PTHR32309">
    <property type="entry name" value="TYROSINE-PROTEIN KINASE"/>
    <property type="match status" value="1"/>
</dbReference>
<keyword evidence="2" id="KW-1003">Cell membrane</keyword>
<evidence type="ECO:0000259" key="8">
    <source>
        <dbReference type="Pfam" id="PF02706"/>
    </source>
</evidence>
<sequence>MDLLLAQLFGVLRRVWKYRWIGLSLSWLLGVIALVVAFVVPNRYESSARIYVDTQSILKPLMSGMAVQPNVEQQVTMLSRTLITRPNVEKLVRMADLDLKKQTKVQAEAQIEHLMKTLSISTTGRDNLYTLAYNDPNPEVAKRVVQSLVSIFVESSLGATRKDTASATTFINEQIKAYEAKLEEAEQRLKEFRLRNLEMVAGDGKDATSRLAEMNAQLERAKLELREAENARDAARRQLEGERGRGNDLTTASILQESSIAVSTPEIDARLAELRRSLDGLLQRYTEQHPDVASVRRLIKELEEQKRREMAELRKQALNNPVGAANVGNPVQQELSRMLATAEVQVASLKARVGEYQSRYSAAMSAMRTAPQIEAEAAQLNRDYAIHKKNYEDLVARRESAAISGELDVAAGVADFRLIEPPRVSPRPVAPNRFLLLGAGLLVTLVGGVFAAFAASQLRPVFFEPSELRNKTELPILGVVSRLVSDAEIRRLRVDRIRFIGGSIGLFGMFGLAMLALVVLNARQAVV</sequence>
<feature type="coiled-coil region" evidence="6">
    <location>
        <begin position="292"/>
        <end position="397"/>
    </location>
</feature>
<evidence type="ECO:0000256" key="4">
    <source>
        <dbReference type="ARBA" id="ARBA00022989"/>
    </source>
</evidence>
<dbReference type="NCBIfam" id="TIGR03007">
    <property type="entry name" value="pepcterm_ChnLen"/>
    <property type="match status" value="1"/>
</dbReference>
<dbReference type="InterPro" id="IPR003856">
    <property type="entry name" value="LPS_length_determ_N"/>
</dbReference>
<dbReference type="AlphaFoldDB" id="A0A931NHH6"/>
<proteinExistence type="predicted"/>
<dbReference type="Proteomes" id="UP000613266">
    <property type="component" value="Unassembled WGS sequence"/>
</dbReference>
<feature type="transmembrane region" description="Helical" evidence="7">
    <location>
        <begin position="499"/>
        <end position="520"/>
    </location>
</feature>
<feature type="transmembrane region" description="Helical" evidence="7">
    <location>
        <begin position="20"/>
        <end position="40"/>
    </location>
</feature>
<feature type="coiled-coil region" evidence="6">
    <location>
        <begin position="168"/>
        <end position="245"/>
    </location>
</feature>